<feature type="chain" id="PRO_5032320913" evidence="1">
    <location>
        <begin position="24"/>
        <end position="186"/>
    </location>
</feature>
<dbReference type="Pfam" id="PF07273">
    <property type="entry name" value="DUF1439"/>
    <property type="match status" value="1"/>
</dbReference>
<dbReference type="EMBL" id="WINI01000001">
    <property type="protein sequence ID" value="MQQ99934.1"/>
    <property type="molecule type" value="Genomic_DNA"/>
</dbReference>
<evidence type="ECO:0000313" key="3">
    <source>
        <dbReference type="Proteomes" id="UP000451565"/>
    </source>
</evidence>
<keyword evidence="1" id="KW-0732">Signal</keyword>
<evidence type="ECO:0000256" key="1">
    <source>
        <dbReference type="SAM" id="SignalP"/>
    </source>
</evidence>
<dbReference type="AlphaFoldDB" id="A0A843YKM1"/>
<protein>
    <submittedName>
        <fullName evidence="2">DUF1439 domain-containing protein</fullName>
    </submittedName>
</protein>
<name>A0A843YKM1_9BURK</name>
<dbReference type="Proteomes" id="UP000451565">
    <property type="component" value="Unassembled WGS sequence"/>
</dbReference>
<dbReference type="Gene3D" id="3.15.10.40">
    <property type="entry name" value="Uncharacterised protein PF07273, DUF1439"/>
    <property type="match status" value="1"/>
</dbReference>
<comment type="caution">
    <text evidence="2">The sequence shown here is derived from an EMBL/GenBank/DDBJ whole genome shotgun (WGS) entry which is preliminary data.</text>
</comment>
<keyword evidence="3" id="KW-1185">Reference proteome</keyword>
<evidence type="ECO:0000313" key="2">
    <source>
        <dbReference type="EMBL" id="MQQ99934.1"/>
    </source>
</evidence>
<gene>
    <name evidence="2" type="ORF">GEV47_04445</name>
</gene>
<dbReference type="OrthoDB" id="8535650at2"/>
<dbReference type="InterPro" id="IPR010835">
    <property type="entry name" value="DUF1439"/>
</dbReference>
<proteinExistence type="predicted"/>
<sequence>MRIVKRCIAAITILGCIMQPAIAGYNVWTNEYTLSRQELQSVVARQFPTQLRYAEVFDVQVSHPQLQFAPEKNRLITTVQVKISSALLLQAPLNGTVTLSNRLKYDSTTRSIRLDAPNVDQVDVYGLPAQYTQQLTAIGSLIAQQVLQNYPIHTFRTEDLRIANKSFEPGAITVQSDGIAVEVNPT</sequence>
<organism evidence="2 3">
    <name type="scientific">Glaciimonas soli</name>
    <dbReference type="NCBI Taxonomy" id="2590999"/>
    <lineage>
        <taxon>Bacteria</taxon>
        <taxon>Pseudomonadati</taxon>
        <taxon>Pseudomonadota</taxon>
        <taxon>Betaproteobacteria</taxon>
        <taxon>Burkholderiales</taxon>
        <taxon>Oxalobacteraceae</taxon>
        <taxon>Glaciimonas</taxon>
    </lineage>
</organism>
<feature type="signal peptide" evidence="1">
    <location>
        <begin position="1"/>
        <end position="23"/>
    </location>
</feature>
<reference evidence="2 3" key="1">
    <citation type="submission" date="2019-10" db="EMBL/GenBank/DDBJ databases">
        <title>Glaciimonas soli sp. nov., a psychrophilic bacterium isolated from the forest soil of a high elevation mountain in Taiwan.</title>
        <authorList>
            <person name="Wang L.-T."/>
            <person name="Shieh W.Y."/>
        </authorList>
    </citation>
    <scope>NUCLEOTIDE SEQUENCE [LARGE SCALE GENOMIC DNA]</scope>
    <source>
        <strain evidence="2 3">GS1</strain>
    </source>
</reference>
<accession>A0A843YKM1</accession>